<evidence type="ECO:0000313" key="3">
    <source>
        <dbReference type="Proteomes" id="UP000054683"/>
    </source>
</evidence>
<dbReference type="EMBL" id="FCOK02000015">
    <property type="protein sequence ID" value="SAL32594.1"/>
    <property type="molecule type" value="Genomic_DNA"/>
</dbReference>
<proteinExistence type="predicted"/>
<evidence type="ECO:0000256" key="1">
    <source>
        <dbReference type="SAM" id="MobiDB-lite"/>
    </source>
</evidence>
<feature type="region of interest" description="Disordered" evidence="1">
    <location>
        <begin position="85"/>
        <end position="109"/>
    </location>
</feature>
<name>A0A158GKF1_9BURK</name>
<organism evidence="2 3">
    <name type="scientific">Caballeronia udeis</name>
    <dbReference type="NCBI Taxonomy" id="1232866"/>
    <lineage>
        <taxon>Bacteria</taxon>
        <taxon>Pseudomonadati</taxon>
        <taxon>Pseudomonadota</taxon>
        <taxon>Betaproteobacteria</taxon>
        <taxon>Burkholderiales</taxon>
        <taxon>Burkholderiaceae</taxon>
        <taxon>Caballeronia</taxon>
    </lineage>
</organism>
<sequence length="109" mass="12176">MTTKTETPKKPRGRRPAASITEKIAEAEKLLASLREQARREERENLDKNRKAISDLFKSERLDTIDVEVWRNVVPQLKALVGLAASSESEQPAADKSAPVRETPVEQPA</sequence>
<reference evidence="2 3" key="1">
    <citation type="submission" date="2016-01" db="EMBL/GenBank/DDBJ databases">
        <authorList>
            <person name="Oliw E.H."/>
        </authorList>
    </citation>
    <scope>NUCLEOTIDE SEQUENCE [LARGE SCALE GENOMIC DNA]</scope>
    <source>
        <strain evidence="2">LMG 27134</strain>
    </source>
</reference>
<dbReference type="Proteomes" id="UP000054683">
    <property type="component" value="Unassembled WGS sequence"/>
</dbReference>
<dbReference type="AlphaFoldDB" id="A0A158GKF1"/>
<accession>A0A158GKF1</accession>
<protein>
    <submittedName>
        <fullName evidence="2">Uncharacterized protein</fullName>
    </submittedName>
</protein>
<dbReference type="RefSeq" id="WP_062085530.1">
    <property type="nucleotide sequence ID" value="NZ_FCOK02000015.1"/>
</dbReference>
<evidence type="ECO:0000313" key="2">
    <source>
        <dbReference type="EMBL" id="SAL32594.1"/>
    </source>
</evidence>
<feature type="region of interest" description="Disordered" evidence="1">
    <location>
        <begin position="1"/>
        <end position="23"/>
    </location>
</feature>
<dbReference type="OrthoDB" id="9132226at2"/>
<gene>
    <name evidence="2" type="ORF">AWB69_02857</name>
</gene>